<feature type="compositionally biased region" description="Low complexity" evidence="3">
    <location>
        <begin position="265"/>
        <end position="274"/>
    </location>
</feature>
<dbReference type="InParanoid" id="B4LFT4"/>
<dbReference type="eggNOG" id="KOG4772">
    <property type="taxonomic scope" value="Eukaryota"/>
</dbReference>
<evidence type="ECO:0000259" key="4">
    <source>
        <dbReference type="Pfam" id="PF12928"/>
    </source>
</evidence>
<dbReference type="PANTHER" id="PTHR21027:SF1">
    <property type="entry name" value="TRNA-SPLICING ENDONUCLEASE SUBUNIT SEN54"/>
    <property type="match status" value="1"/>
</dbReference>
<feature type="domain" description="tRNA-splicing endonuclease subunit Sen54 N-terminal" evidence="4">
    <location>
        <begin position="64"/>
        <end position="126"/>
    </location>
</feature>
<dbReference type="KEGG" id="dvi:6624581"/>
<evidence type="ECO:0000256" key="1">
    <source>
        <dbReference type="ARBA" id="ARBA00005736"/>
    </source>
</evidence>
<comment type="similarity">
    <text evidence="1">Belongs to the SEN54 family.</text>
</comment>
<dbReference type="GO" id="GO:0000379">
    <property type="term" value="P:tRNA-type intron splice site recognition and cleavage"/>
    <property type="evidence" value="ECO:0007669"/>
    <property type="project" value="TreeGrafter"/>
</dbReference>
<organism evidence="5 6">
    <name type="scientific">Drosophila virilis</name>
    <name type="common">Fruit fly</name>
    <dbReference type="NCBI Taxonomy" id="7244"/>
    <lineage>
        <taxon>Eukaryota</taxon>
        <taxon>Metazoa</taxon>
        <taxon>Ecdysozoa</taxon>
        <taxon>Arthropoda</taxon>
        <taxon>Hexapoda</taxon>
        <taxon>Insecta</taxon>
        <taxon>Pterygota</taxon>
        <taxon>Neoptera</taxon>
        <taxon>Endopterygota</taxon>
        <taxon>Diptera</taxon>
        <taxon>Brachycera</taxon>
        <taxon>Muscomorpha</taxon>
        <taxon>Ephydroidea</taxon>
        <taxon>Drosophilidae</taxon>
        <taxon>Drosophila</taxon>
    </lineage>
</organism>
<keyword evidence="2" id="KW-0819">tRNA processing</keyword>
<dbReference type="InterPro" id="IPR024336">
    <property type="entry name" value="tRNA_splic_suSen54_N"/>
</dbReference>
<dbReference type="InterPro" id="IPR024337">
    <property type="entry name" value="tRNA_splic_suSen54"/>
</dbReference>
<dbReference type="eggNOG" id="KOG3079">
    <property type="taxonomic scope" value="Eukaryota"/>
</dbReference>
<dbReference type="Proteomes" id="UP000008792">
    <property type="component" value="Unassembled WGS sequence"/>
</dbReference>
<evidence type="ECO:0000256" key="2">
    <source>
        <dbReference type="ARBA" id="ARBA00022694"/>
    </source>
</evidence>
<dbReference type="STRING" id="7244.B4LFT4"/>
<keyword evidence="6" id="KW-1185">Reference proteome</keyword>
<dbReference type="AlphaFoldDB" id="B4LFT4"/>
<evidence type="ECO:0000313" key="5">
    <source>
        <dbReference type="EMBL" id="EDW69311.2"/>
    </source>
</evidence>
<dbReference type="PANTHER" id="PTHR21027">
    <property type="entry name" value="TRNA-SPLICING ENDONUCLEASE SUBUNIT SEN54"/>
    <property type="match status" value="1"/>
</dbReference>
<dbReference type="HOGENOM" id="CLU_491142_0_0_1"/>
<dbReference type="GO" id="GO:0000214">
    <property type="term" value="C:tRNA-intron endonuclease complex"/>
    <property type="evidence" value="ECO:0007669"/>
    <property type="project" value="TreeGrafter"/>
</dbReference>
<feature type="region of interest" description="Disordered" evidence="3">
    <location>
        <begin position="247"/>
        <end position="274"/>
    </location>
</feature>
<dbReference type="Pfam" id="PF12928">
    <property type="entry name" value="tRNA_int_end_N2"/>
    <property type="match status" value="1"/>
</dbReference>
<dbReference type="OrthoDB" id="408683at2759"/>
<proteinExistence type="inferred from homology"/>
<accession>B4LFT4</accession>
<dbReference type="EMBL" id="CH940647">
    <property type="protein sequence ID" value="EDW69311.2"/>
    <property type="molecule type" value="Genomic_DNA"/>
</dbReference>
<dbReference type="FunCoup" id="B4LFT4">
    <property type="interactions" value="11"/>
</dbReference>
<name>B4LFT4_DROVI</name>
<reference evidence="5 6" key="1">
    <citation type="journal article" date="2007" name="Nature">
        <title>Evolution of genes and genomes on the Drosophila phylogeny.</title>
        <authorList>
            <consortium name="Drosophila 12 Genomes Consortium"/>
            <person name="Clark A.G."/>
            <person name="Eisen M.B."/>
            <person name="Smith D.R."/>
            <person name="Bergman C.M."/>
            <person name="Oliver B."/>
            <person name="Markow T.A."/>
            <person name="Kaufman T.C."/>
            <person name="Kellis M."/>
            <person name="Gelbart W."/>
            <person name="Iyer V.N."/>
            <person name="Pollard D.A."/>
            <person name="Sackton T.B."/>
            <person name="Larracuente A.M."/>
            <person name="Singh N.D."/>
            <person name="Abad J.P."/>
            <person name="Abt D.N."/>
            <person name="Adryan B."/>
            <person name="Aguade M."/>
            <person name="Akashi H."/>
            <person name="Anderson W.W."/>
            <person name="Aquadro C.F."/>
            <person name="Ardell D.H."/>
            <person name="Arguello R."/>
            <person name="Artieri C.G."/>
            <person name="Barbash D.A."/>
            <person name="Barker D."/>
            <person name="Barsanti P."/>
            <person name="Batterham P."/>
            <person name="Batzoglou S."/>
            <person name="Begun D."/>
            <person name="Bhutkar A."/>
            <person name="Blanco E."/>
            <person name="Bosak S.A."/>
            <person name="Bradley R.K."/>
            <person name="Brand A.D."/>
            <person name="Brent M.R."/>
            <person name="Brooks A.N."/>
            <person name="Brown R.H."/>
            <person name="Butlin R.K."/>
            <person name="Caggese C."/>
            <person name="Calvi B.R."/>
            <person name="Bernardo de Carvalho A."/>
            <person name="Caspi A."/>
            <person name="Castrezana S."/>
            <person name="Celniker S.E."/>
            <person name="Chang J.L."/>
            <person name="Chapple C."/>
            <person name="Chatterji S."/>
            <person name="Chinwalla A."/>
            <person name="Civetta A."/>
            <person name="Clifton S.W."/>
            <person name="Comeron J.M."/>
            <person name="Costello J.C."/>
            <person name="Coyne J.A."/>
            <person name="Daub J."/>
            <person name="David R.G."/>
            <person name="Delcher A.L."/>
            <person name="Delehaunty K."/>
            <person name="Do C.B."/>
            <person name="Ebling H."/>
            <person name="Edwards K."/>
            <person name="Eickbush T."/>
            <person name="Evans J.D."/>
            <person name="Filipski A."/>
            <person name="Findeiss S."/>
            <person name="Freyhult E."/>
            <person name="Fulton L."/>
            <person name="Fulton R."/>
            <person name="Garcia A.C."/>
            <person name="Gardiner A."/>
            <person name="Garfield D.A."/>
            <person name="Garvin B.E."/>
            <person name="Gibson G."/>
            <person name="Gilbert D."/>
            <person name="Gnerre S."/>
            <person name="Godfrey J."/>
            <person name="Good R."/>
            <person name="Gotea V."/>
            <person name="Gravely B."/>
            <person name="Greenberg A.J."/>
            <person name="Griffiths-Jones S."/>
            <person name="Gross S."/>
            <person name="Guigo R."/>
            <person name="Gustafson E.A."/>
            <person name="Haerty W."/>
            <person name="Hahn M.W."/>
            <person name="Halligan D.L."/>
            <person name="Halpern A.L."/>
            <person name="Halter G.M."/>
            <person name="Han M.V."/>
            <person name="Heger A."/>
            <person name="Hillier L."/>
            <person name="Hinrichs A.S."/>
            <person name="Holmes I."/>
            <person name="Hoskins R.A."/>
            <person name="Hubisz M.J."/>
            <person name="Hultmark D."/>
            <person name="Huntley M.A."/>
            <person name="Jaffe D.B."/>
            <person name="Jagadeeshan S."/>
            <person name="Jeck W.R."/>
            <person name="Johnson J."/>
            <person name="Jones C.D."/>
            <person name="Jordan W.C."/>
            <person name="Karpen G.H."/>
            <person name="Kataoka E."/>
            <person name="Keightley P.D."/>
            <person name="Kheradpour P."/>
            <person name="Kirkness E.F."/>
            <person name="Koerich L.B."/>
            <person name="Kristiansen K."/>
            <person name="Kudrna D."/>
            <person name="Kulathinal R.J."/>
            <person name="Kumar S."/>
            <person name="Kwok R."/>
            <person name="Lander E."/>
            <person name="Langley C.H."/>
            <person name="Lapoint R."/>
            <person name="Lazzaro B.P."/>
            <person name="Lee S.J."/>
            <person name="Levesque L."/>
            <person name="Li R."/>
            <person name="Lin C.F."/>
            <person name="Lin M.F."/>
            <person name="Lindblad-Toh K."/>
            <person name="Llopart A."/>
            <person name="Long M."/>
            <person name="Low L."/>
            <person name="Lozovsky E."/>
            <person name="Lu J."/>
            <person name="Luo M."/>
            <person name="Machado C.A."/>
            <person name="Makalowski W."/>
            <person name="Marzo M."/>
            <person name="Matsuda M."/>
            <person name="Matzkin L."/>
            <person name="McAllister B."/>
            <person name="McBride C.S."/>
            <person name="McKernan B."/>
            <person name="McKernan K."/>
            <person name="Mendez-Lago M."/>
            <person name="Minx P."/>
            <person name="Mollenhauer M.U."/>
            <person name="Montooth K."/>
            <person name="Mount S.M."/>
            <person name="Mu X."/>
            <person name="Myers E."/>
            <person name="Negre B."/>
            <person name="Newfeld S."/>
            <person name="Nielsen R."/>
            <person name="Noor M.A."/>
            <person name="O'Grady P."/>
            <person name="Pachter L."/>
            <person name="Papaceit M."/>
            <person name="Parisi M.J."/>
            <person name="Parisi M."/>
            <person name="Parts L."/>
            <person name="Pedersen J.S."/>
            <person name="Pesole G."/>
            <person name="Phillippy A.M."/>
            <person name="Ponting C.P."/>
            <person name="Pop M."/>
            <person name="Porcelli D."/>
            <person name="Powell J.R."/>
            <person name="Prohaska S."/>
            <person name="Pruitt K."/>
            <person name="Puig M."/>
            <person name="Quesneville H."/>
            <person name="Ram K.R."/>
            <person name="Rand D."/>
            <person name="Rasmussen M.D."/>
            <person name="Reed L.K."/>
            <person name="Reenan R."/>
            <person name="Reily A."/>
            <person name="Remington K.A."/>
            <person name="Rieger T.T."/>
            <person name="Ritchie M.G."/>
            <person name="Robin C."/>
            <person name="Rogers Y.H."/>
            <person name="Rohde C."/>
            <person name="Rozas J."/>
            <person name="Rubenfield M.J."/>
            <person name="Ruiz A."/>
            <person name="Russo S."/>
            <person name="Salzberg S.L."/>
            <person name="Sanchez-Gracia A."/>
            <person name="Saranga D.J."/>
            <person name="Sato H."/>
            <person name="Schaeffer S.W."/>
            <person name="Schatz M.C."/>
            <person name="Schlenke T."/>
            <person name="Schwartz R."/>
            <person name="Segarra C."/>
            <person name="Singh R.S."/>
            <person name="Sirot L."/>
            <person name="Sirota M."/>
            <person name="Sisneros N.B."/>
            <person name="Smith C.D."/>
            <person name="Smith T.F."/>
            <person name="Spieth J."/>
            <person name="Stage D.E."/>
            <person name="Stark A."/>
            <person name="Stephan W."/>
            <person name="Strausberg R.L."/>
            <person name="Strempel S."/>
            <person name="Sturgill D."/>
            <person name="Sutton G."/>
            <person name="Sutton G.G."/>
            <person name="Tao W."/>
            <person name="Teichmann S."/>
            <person name="Tobari Y.N."/>
            <person name="Tomimura Y."/>
            <person name="Tsolas J.M."/>
            <person name="Valente V.L."/>
            <person name="Venter E."/>
            <person name="Venter J.C."/>
            <person name="Vicario S."/>
            <person name="Vieira F.G."/>
            <person name="Vilella A.J."/>
            <person name="Villasante A."/>
            <person name="Walenz B."/>
            <person name="Wang J."/>
            <person name="Wasserman M."/>
            <person name="Watts T."/>
            <person name="Wilson D."/>
            <person name="Wilson R.K."/>
            <person name="Wing R.A."/>
            <person name="Wolfner M.F."/>
            <person name="Wong A."/>
            <person name="Wong G.K."/>
            <person name="Wu C.I."/>
            <person name="Wu G."/>
            <person name="Yamamoto D."/>
            <person name="Yang H.P."/>
            <person name="Yang S.P."/>
            <person name="Yorke J.A."/>
            <person name="Yoshida K."/>
            <person name="Zdobnov E."/>
            <person name="Zhang P."/>
            <person name="Zhang Y."/>
            <person name="Zimin A.V."/>
            <person name="Baldwin J."/>
            <person name="Abdouelleil A."/>
            <person name="Abdulkadir J."/>
            <person name="Abebe A."/>
            <person name="Abera B."/>
            <person name="Abreu J."/>
            <person name="Acer S.C."/>
            <person name="Aftuck L."/>
            <person name="Alexander A."/>
            <person name="An P."/>
            <person name="Anderson E."/>
            <person name="Anderson S."/>
            <person name="Arachi H."/>
            <person name="Azer M."/>
            <person name="Bachantsang P."/>
            <person name="Barry A."/>
            <person name="Bayul T."/>
            <person name="Berlin A."/>
            <person name="Bessette D."/>
            <person name="Bloom T."/>
            <person name="Blye J."/>
            <person name="Boguslavskiy L."/>
            <person name="Bonnet C."/>
            <person name="Boukhgalter B."/>
            <person name="Bourzgui I."/>
            <person name="Brown A."/>
            <person name="Cahill P."/>
            <person name="Channer S."/>
            <person name="Cheshatsang Y."/>
            <person name="Chuda L."/>
            <person name="Citroen M."/>
            <person name="Collymore A."/>
            <person name="Cooke P."/>
            <person name="Costello M."/>
            <person name="D'Aco K."/>
            <person name="Daza R."/>
            <person name="De Haan G."/>
            <person name="DeGray S."/>
            <person name="DeMaso C."/>
            <person name="Dhargay N."/>
            <person name="Dooley K."/>
            <person name="Dooley E."/>
            <person name="Doricent M."/>
            <person name="Dorje P."/>
            <person name="Dorjee K."/>
            <person name="Dupes A."/>
            <person name="Elong R."/>
            <person name="Falk J."/>
            <person name="Farina A."/>
            <person name="Faro S."/>
            <person name="Ferguson D."/>
            <person name="Fisher S."/>
            <person name="Foley C.D."/>
            <person name="Franke A."/>
            <person name="Friedrich D."/>
            <person name="Gadbois L."/>
            <person name="Gearin G."/>
            <person name="Gearin C.R."/>
            <person name="Giannoukos G."/>
            <person name="Goode T."/>
            <person name="Graham J."/>
            <person name="Grandbois E."/>
            <person name="Grewal S."/>
            <person name="Gyaltsen K."/>
            <person name="Hafez N."/>
            <person name="Hagos B."/>
            <person name="Hall J."/>
            <person name="Henson C."/>
            <person name="Hollinger A."/>
            <person name="Honan T."/>
            <person name="Huard M.D."/>
            <person name="Hughes L."/>
            <person name="Hurhula B."/>
            <person name="Husby M.E."/>
            <person name="Kamat A."/>
            <person name="Kanga B."/>
            <person name="Kashin S."/>
            <person name="Khazanovich D."/>
            <person name="Kisner P."/>
            <person name="Lance K."/>
            <person name="Lara M."/>
            <person name="Lee W."/>
            <person name="Lennon N."/>
            <person name="Letendre F."/>
            <person name="LeVine R."/>
            <person name="Lipovsky A."/>
            <person name="Liu X."/>
            <person name="Liu J."/>
            <person name="Liu S."/>
            <person name="Lokyitsang T."/>
            <person name="Lokyitsang Y."/>
            <person name="Lubonja R."/>
            <person name="Lui A."/>
            <person name="MacDonald P."/>
            <person name="Magnisalis V."/>
            <person name="Maru K."/>
            <person name="Matthews C."/>
            <person name="McCusker W."/>
            <person name="McDonough S."/>
            <person name="Mehta T."/>
            <person name="Meldrim J."/>
            <person name="Meneus L."/>
            <person name="Mihai O."/>
            <person name="Mihalev A."/>
            <person name="Mihova T."/>
            <person name="Mittelman R."/>
            <person name="Mlenga V."/>
            <person name="Montmayeur A."/>
            <person name="Mulrain L."/>
            <person name="Navidi A."/>
            <person name="Naylor J."/>
            <person name="Negash T."/>
            <person name="Nguyen T."/>
            <person name="Nguyen N."/>
            <person name="Nicol R."/>
            <person name="Norbu C."/>
            <person name="Norbu N."/>
            <person name="Novod N."/>
            <person name="O'Neill B."/>
            <person name="Osman S."/>
            <person name="Markiewicz E."/>
            <person name="Oyono O.L."/>
            <person name="Patti C."/>
            <person name="Phunkhang P."/>
            <person name="Pierre F."/>
            <person name="Priest M."/>
            <person name="Raghuraman S."/>
            <person name="Rege F."/>
            <person name="Reyes R."/>
            <person name="Rise C."/>
            <person name="Rogov P."/>
            <person name="Ross K."/>
            <person name="Ryan E."/>
            <person name="Settipalli S."/>
            <person name="Shea T."/>
            <person name="Sherpa N."/>
            <person name="Shi L."/>
            <person name="Shih D."/>
            <person name="Sparrow T."/>
            <person name="Spaulding J."/>
            <person name="Stalker J."/>
            <person name="Stange-Thomann N."/>
            <person name="Stavropoulos S."/>
            <person name="Stone C."/>
            <person name="Strader C."/>
            <person name="Tesfaye S."/>
            <person name="Thomson T."/>
            <person name="Thoulutsang Y."/>
            <person name="Thoulutsang D."/>
            <person name="Topham K."/>
            <person name="Topping I."/>
            <person name="Tsamla T."/>
            <person name="Vassiliev H."/>
            <person name="Vo A."/>
            <person name="Wangchuk T."/>
            <person name="Wangdi T."/>
            <person name="Weiand M."/>
            <person name="Wilkinson J."/>
            <person name="Wilson A."/>
            <person name="Yadav S."/>
            <person name="Young G."/>
            <person name="Yu Q."/>
            <person name="Zembek L."/>
            <person name="Zhong D."/>
            <person name="Zimmer A."/>
            <person name="Zwirko Z."/>
            <person name="Jaffe D.B."/>
            <person name="Alvarez P."/>
            <person name="Brockman W."/>
            <person name="Butler J."/>
            <person name="Chin C."/>
            <person name="Gnerre S."/>
            <person name="Grabherr M."/>
            <person name="Kleber M."/>
            <person name="Mauceli E."/>
            <person name="MacCallum I."/>
        </authorList>
    </citation>
    <scope>NUCLEOTIDE SEQUENCE [LARGE SCALE GENOMIC DNA]</scope>
    <source>
        <strain evidence="6">Tucson 15010-1051.87</strain>
    </source>
</reference>
<evidence type="ECO:0000313" key="6">
    <source>
        <dbReference type="Proteomes" id="UP000008792"/>
    </source>
</evidence>
<evidence type="ECO:0000256" key="3">
    <source>
        <dbReference type="SAM" id="MobiDB-lite"/>
    </source>
</evidence>
<sequence length="394" mass="44341">MSCAPANVIVIKPKTEYLSAAELIAQRHAEAETPHNGLKRTSIEGSAAEQEELKNAYANLRHRLSARRIERQAGRAIAVWRQDQQAVEVLRKDGKFESFGYSQQGKFYLEYYEALFLLELNRLQLEYCDMIVSVEQAYVLLLGEAASDKYNNYLVYSALSRAGYIVVKHQAACPAAQTTSTSLVTSEDCIWALLEEALGNKPVPAHIKASISYNATQARMAELKQQIISQTSASPDENRMESDLQSNFKFETRKRRAQSEPQEGTASKKANTSSKSLVDNLKAEASYAKFQQIFEKLDIVQLQSADYDSDKDARLRSFKISFDLHMHNDGFRRSAPKAPTFSVVILPPGEPFPTHNEILKCQRQQQLAEHTAPLLIISVSESKQIQAFIYYISC</sequence>
<gene>
    <name evidence="5" type="primary">Dvir\GJ12192</name>
    <name evidence="5" type="ORF">Dvir_GJ12192</name>
</gene>
<protein>
    <recommendedName>
        <fullName evidence="4">tRNA-splicing endonuclease subunit Sen54 N-terminal domain-containing protein</fullName>
    </recommendedName>
</protein>